<gene>
    <name evidence="8 11" type="primary">fmt</name>
    <name evidence="11" type="ORF">J9B83_04270</name>
</gene>
<dbReference type="InterPro" id="IPR011034">
    <property type="entry name" value="Formyl_transferase-like_C_sf"/>
</dbReference>
<dbReference type="CDD" id="cd08704">
    <property type="entry name" value="Met_tRNA_FMT_C"/>
    <property type="match status" value="1"/>
</dbReference>
<organism evidence="11 12">
    <name type="scientific">Marinomonas vulgaris</name>
    <dbReference type="NCBI Taxonomy" id="2823372"/>
    <lineage>
        <taxon>Bacteria</taxon>
        <taxon>Pseudomonadati</taxon>
        <taxon>Pseudomonadota</taxon>
        <taxon>Gammaproteobacteria</taxon>
        <taxon>Oceanospirillales</taxon>
        <taxon>Oceanospirillaceae</taxon>
        <taxon>Marinomonas</taxon>
    </lineage>
</organism>
<evidence type="ECO:0000256" key="5">
    <source>
        <dbReference type="ARBA" id="ARBA00022679"/>
    </source>
</evidence>
<evidence type="ECO:0000313" key="11">
    <source>
        <dbReference type="EMBL" id="MBR7888149.1"/>
    </source>
</evidence>
<dbReference type="PANTHER" id="PTHR11138:SF5">
    <property type="entry name" value="METHIONYL-TRNA FORMYLTRANSFERASE, MITOCHONDRIAL"/>
    <property type="match status" value="1"/>
</dbReference>
<dbReference type="NCBIfam" id="TIGR00460">
    <property type="entry name" value="fmt"/>
    <property type="match status" value="1"/>
</dbReference>
<keyword evidence="12" id="KW-1185">Reference proteome</keyword>
<dbReference type="EMBL" id="JAGSSV010000003">
    <property type="protein sequence ID" value="MBR7888149.1"/>
    <property type="molecule type" value="Genomic_DNA"/>
</dbReference>
<comment type="caution">
    <text evidence="11">The sequence shown here is derived from an EMBL/GenBank/DDBJ whole genome shotgun (WGS) entry which is preliminary data.</text>
</comment>
<dbReference type="Pfam" id="PF00551">
    <property type="entry name" value="Formyl_trans_N"/>
    <property type="match status" value="1"/>
</dbReference>
<dbReference type="InterPro" id="IPR001555">
    <property type="entry name" value="GART_AS"/>
</dbReference>
<feature type="binding site" evidence="8">
    <location>
        <begin position="131"/>
        <end position="134"/>
    </location>
    <ligand>
        <name>(6S)-5,6,7,8-tetrahydrofolate</name>
        <dbReference type="ChEBI" id="CHEBI:57453"/>
    </ligand>
</feature>
<dbReference type="PANTHER" id="PTHR11138">
    <property type="entry name" value="METHIONYL-TRNA FORMYLTRANSFERASE"/>
    <property type="match status" value="1"/>
</dbReference>
<evidence type="ECO:0000256" key="2">
    <source>
        <dbReference type="ARBA" id="ARBA00010699"/>
    </source>
</evidence>
<dbReference type="InterPro" id="IPR044135">
    <property type="entry name" value="Met-tRNA-FMT_C"/>
</dbReference>
<evidence type="ECO:0000259" key="10">
    <source>
        <dbReference type="Pfam" id="PF02911"/>
    </source>
</evidence>
<dbReference type="Pfam" id="PF02911">
    <property type="entry name" value="Formyl_trans_C"/>
    <property type="match status" value="1"/>
</dbReference>
<dbReference type="PROSITE" id="PS00373">
    <property type="entry name" value="GART"/>
    <property type="match status" value="1"/>
</dbReference>
<dbReference type="GO" id="GO:0004479">
    <property type="term" value="F:methionyl-tRNA formyltransferase activity"/>
    <property type="evidence" value="ECO:0007669"/>
    <property type="project" value="UniProtKB-EC"/>
</dbReference>
<dbReference type="Proteomes" id="UP000679722">
    <property type="component" value="Unassembled WGS sequence"/>
</dbReference>
<evidence type="ECO:0000256" key="3">
    <source>
        <dbReference type="ARBA" id="ARBA00012261"/>
    </source>
</evidence>
<dbReference type="InterPro" id="IPR002376">
    <property type="entry name" value="Formyl_transf_N"/>
</dbReference>
<evidence type="ECO:0000259" key="9">
    <source>
        <dbReference type="Pfam" id="PF00551"/>
    </source>
</evidence>
<dbReference type="InterPro" id="IPR041711">
    <property type="entry name" value="Met-tRNA-FMT_N"/>
</dbReference>
<keyword evidence="6 8" id="KW-0648">Protein biosynthesis</keyword>
<dbReference type="RefSeq" id="WP_211535497.1">
    <property type="nucleotide sequence ID" value="NZ_JAGSSV010000003.1"/>
</dbReference>
<dbReference type="Gene3D" id="3.40.50.170">
    <property type="entry name" value="Formyl transferase, N-terminal domain"/>
    <property type="match status" value="1"/>
</dbReference>
<accession>A0ABS5HAV0</accession>
<comment type="similarity">
    <text evidence="2 8">Belongs to the Fmt family.</text>
</comment>
<protein>
    <recommendedName>
        <fullName evidence="4 8">Methionyl-tRNA formyltransferase</fullName>
        <ecNumber evidence="3 8">2.1.2.9</ecNumber>
    </recommendedName>
</protein>
<dbReference type="HAMAP" id="MF_00182">
    <property type="entry name" value="Formyl_trans"/>
    <property type="match status" value="1"/>
</dbReference>
<keyword evidence="5 8" id="KW-0808">Transferase</keyword>
<evidence type="ECO:0000256" key="6">
    <source>
        <dbReference type="ARBA" id="ARBA00022917"/>
    </source>
</evidence>
<evidence type="ECO:0000313" key="12">
    <source>
        <dbReference type="Proteomes" id="UP000679722"/>
    </source>
</evidence>
<name>A0ABS5HAV0_9GAMM</name>
<evidence type="ECO:0000256" key="7">
    <source>
        <dbReference type="ARBA" id="ARBA00048558"/>
    </source>
</evidence>
<dbReference type="SUPFAM" id="SSF50486">
    <property type="entry name" value="FMT C-terminal domain-like"/>
    <property type="match status" value="1"/>
</dbReference>
<dbReference type="SUPFAM" id="SSF53328">
    <property type="entry name" value="Formyltransferase"/>
    <property type="match status" value="1"/>
</dbReference>
<reference evidence="11 12" key="1">
    <citation type="submission" date="2021-04" db="EMBL/GenBank/DDBJ databases">
        <authorList>
            <person name="Sun C."/>
        </authorList>
    </citation>
    <scope>NUCLEOTIDE SEQUENCE [LARGE SCALE GENOMIC DNA]</scope>
    <source>
        <strain evidence="11 12">A79</strain>
    </source>
</reference>
<dbReference type="CDD" id="cd08646">
    <property type="entry name" value="FMT_core_Met-tRNA-FMT_N"/>
    <property type="match status" value="1"/>
</dbReference>
<comment type="catalytic activity">
    <reaction evidence="7 8">
        <text>L-methionyl-tRNA(fMet) + (6R)-10-formyltetrahydrofolate = N-formyl-L-methionyl-tRNA(fMet) + (6S)-5,6,7,8-tetrahydrofolate + H(+)</text>
        <dbReference type="Rhea" id="RHEA:24380"/>
        <dbReference type="Rhea" id="RHEA-COMP:9952"/>
        <dbReference type="Rhea" id="RHEA-COMP:9953"/>
        <dbReference type="ChEBI" id="CHEBI:15378"/>
        <dbReference type="ChEBI" id="CHEBI:57453"/>
        <dbReference type="ChEBI" id="CHEBI:78530"/>
        <dbReference type="ChEBI" id="CHEBI:78844"/>
        <dbReference type="ChEBI" id="CHEBI:195366"/>
        <dbReference type="EC" id="2.1.2.9"/>
    </reaction>
</comment>
<feature type="domain" description="Formyl transferase N-terminal" evidence="9">
    <location>
        <begin position="20"/>
        <end position="202"/>
    </location>
</feature>
<dbReference type="InterPro" id="IPR037022">
    <property type="entry name" value="Formyl_trans_C_sf"/>
</dbReference>
<evidence type="ECO:0000256" key="4">
    <source>
        <dbReference type="ARBA" id="ARBA00016014"/>
    </source>
</evidence>
<dbReference type="InterPro" id="IPR005794">
    <property type="entry name" value="Fmt"/>
</dbReference>
<feature type="domain" description="Formyl transferase C-terminal" evidence="10">
    <location>
        <begin position="225"/>
        <end position="323"/>
    </location>
</feature>
<proteinExistence type="inferred from homology"/>
<dbReference type="Gene3D" id="3.10.25.10">
    <property type="entry name" value="Formyl transferase, C-terminal domain"/>
    <property type="match status" value="1"/>
</dbReference>
<evidence type="ECO:0000256" key="8">
    <source>
        <dbReference type="HAMAP-Rule" id="MF_00182"/>
    </source>
</evidence>
<comment type="function">
    <text evidence="1 8">Attaches a formyl group to the free amino group of methionyl-tRNA(fMet). The formyl group appears to play a dual role in the initiator identity of N-formylmethionyl-tRNA by promoting its recognition by IF2 and preventing the misappropriation of this tRNA by the elongation apparatus.</text>
</comment>
<dbReference type="InterPro" id="IPR036477">
    <property type="entry name" value="Formyl_transf_N_sf"/>
</dbReference>
<reference evidence="12" key="2">
    <citation type="submission" date="2023-07" db="EMBL/GenBank/DDBJ databases">
        <title>Marinomonas vulgaris A79, complete genome.</title>
        <authorList>
            <person name="Ying J.-J."/>
        </authorList>
    </citation>
    <scope>NUCLEOTIDE SEQUENCE [LARGE SCALE GENOMIC DNA]</scope>
    <source>
        <strain evidence="12">A79</strain>
    </source>
</reference>
<dbReference type="EC" id="2.1.2.9" evidence="3 8"/>
<evidence type="ECO:0000256" key="1">
    <source>
        <dbReference type="ARBA" id="ARBA00002606"/>
    </source>
</evidence>
<dbReference type="InterPro" id="IPR005793">
    <property type="entry name" value="Formyl_trans_C"/>
</dbReference>
<sequence>MPTHSHSVFSYAPNDQSPLRIIFAGTPEFAAASLQALLDSATENHYQLVGVYTQPDRPAGRGQKLVQSPVKQLAIAHDIPVFQPLNFKQDEDKAQLANLNADLMIVAAYGIILPKVVLDTPKLGCINVHASLLPRWRGAAPIHRSLIAGDDETGITIMQMDVGLDTGDMLLKASCDIKPSDTSASLHDRLATLGGSALIDAIEKLKTGSLTAEKQDDNASCYAAKLTKQEANIDWAASAKQIERQIRGLSPWPVAYTHSQAGVMKIHAAQIASVGDEDSTPGDLLVVSKEGIIVATGQGAILITEVQFAGGKRMKIQDALNGKHKAALVIGQQFGRIEQTA</sequence>